<dbReference type="EMBL" id="JACSOD020000497">
    <property type="protein sequence ID" value="MBM6500103.1"/>
    <property type="molecule type" value="Genomic_DNA"/>
</dbReference>
<evidence type="ECO:0000259" key="3">
    <source>
        <dbReference type="Pfam" id="PF13505"/>
    </source>
</evidence>
<reference evidence="4 5" key="1">
    <citation type="submission" date="2021-02" db="EMBL/GenBank/DDBJ databases">
        <authorList>
            <person name="Jung H.S."/>
            <person name="Chun B.H."/>
            <person name="Jeon C.O."/>
        </authorList>
    </citation>
    <scope>NUCLEOTIDE SEQUENCE [LARGE SCALE GENOMIC DNA]</scope>
    <source>
        <strain evidence="4 5">LMG 25203</strain>
    </source>
</reference>
<feature type="signal peptide" evidence="2">
    <location>
        <begin position="1"/>
        <end position="20"/>
    </location>
</feature>
<proteinExistence type="predicted"/>
<feature type="chain" id="PRO_5046188171" evidence="2">
    <location>
        <begin position="21"/>
        <end position="161"/>
    </location>
</feature>
<dbReference type="SUPFAM" id="SSF56925">
    <property type="entry name" value="OMPA-like"/>
    <property type="match status" value="1"/>
</dbReference>
<keyword evidence="5" id="KW-1185">Reference proteome</keyword>
<dbReference type="PROSITE" id="PS00695">
    <property type="entry name" value="ENT_VIR_OMP_2"/>
    <property type="match status" value="1"/>
</dbReference>
<dbReference type="RefSeq" id="WP_204158768.1">
    <property type="nucleotide sequence ID" value="NZ_JACSOD020000497.1"/>
</dbReference>
<dbReference type="Pfam" id="PF13505">
    <property type="entry name" value="OMP_b-brl"/>
    <property type="match status" value="1"/>
</dbReference>
<evidence type="ECO:0000256" key="2">
    <source>
        <dbReference type="SAM" id="SignalP"/>
    </source>
</evidence>
<protein>
    <submittedName>
        <fullName evidence="4">Porin family protein</fullName>
    </submittedName>
</protein>
<evidence type="ECO:0000313" key="5">
    <source>
        <dbReference type="Proteomes" id="UP000759529"/>
    </source>
</evidence>
<name>A0ABS2CYS2_9FLAO</name>
<dbReference type="InterPro" id="IPR027385">
    <property type="entry name" value="Beta-barrel_OMP"/>
</dbReference>
<evidence type="ECO:0000313" key="4">
    <source>
        <dbReference type="EMBL" id="MBM6500103.1"/>
    </source>
</evidence>
<evidence type="ECO:0000256" key="1">
    <source>
        <dbReference type="ARBA" id="ARBA00022729"/>
    </source>
</evidence>
<gene>
    <name evidence="4" type="ORF">H9X54_012435</name>
</gene>
<dbReference type="InterPro" id="IPR000758">
    <property type="entry name" value="Enterovir_OMP"/>
</dbReference>
<dbReference type="Gene3D" id="2.40.160.20">
    <property type="match status" value="1"/>
</dbReference>
<keyword evidence="1 2" id="KW-0732">Signal</keyword>
<sequence>MMKKLLFAAVAVFAFGFTNAQETKFGAKAGLDMLSAKADGAGSVSATGFYVGGFAEFGIADKFSLQPGLNYHAAAKDGVDFNYISIPVLVKYTIAEKFNLLAGPSMFYSLESNDDDKTRFNFDIGASYDITENLFVDPRYSLGLTGDTKVSHFLIGVGYRF</sequence>
<dbReference type="InterPro" id="IPR011250">
    <property type="entry name" value="OMP/PagP_B-barrel"/>
</dbReference>
<dbReference type="Proteomes" id="UP000759529">
    <property type="component" value="Unassembled WGS sequence"/>
</dbReference>
<comment type="caution">
    <text evidence="4">The sequence shown here is derived from an EMBL/GenBank/DDBJ whole genome shotgun (WGS) entry which is preliminary data.</text>
</comment>
<organism evidence="4 5">
    <name type="scientific">Flavobacterium macrobrachii</name>
    <dbReference type="NCBI Taxonomy" id="591204"/>
    <lineage>
        <taxon>Bacteria</taxon>
        <taxon>Pseudomonadati</taxon>
        <taxon>Bacteroidota</taxon>
        <taxon>Flavobacteriia</taxon>
        <taxon>Flavobacteriales</taxon>
        <taxon>Flavobacteriaceae</taxon>
        <taxon>Flavobacterium</taxon>
    </lineage>
</organism>
<accession>A0ABS2CYS2</accession>
<feature type="domain" description="Outer membrane protein beta-barrel" evidence="3">
    <location>
        <begin position="7"/>
        <end position="161"/>
    </location>
</feature>